<organism evidence="2 3">
    <name type="scientific">Brachyspira innocens</name>
    <dbReference type="NCBI Taxonomy" id="13264"/>
    <lineage>
        <taxon>Bacteria</taxon>
        <taxon>Pseudomonadati</taxon>
        <taxon>Spirochaetota</taxon>
        <taxon>Spirochaetia</taxon>
        <taxon>Brachyspirales</taxon>
        <taxon>Brachyspiraceae</taxon>
        <taxon>Brachyspira</taxon>
    </lineage>
</organism>
<dbReference type="Proteomes" id="UP001175147">
    <property type="component" value="Unassembled WGS sequence"/>
</dbReference>
<proteinExistence type="predicted"/>
<keyword evidence="3" id="KW-1185">Reference proteome</keyword>
<dbReference type="InterPro" id="IPR024294">
    <property type="entry name" value="DUF3810"/>
</dbReference>
<keyword evidence="1" id="KW-0812">Transmembrane</keyword>
<evidence type="ECO:0000313" key="3">
    <source>
        <dbReference type="Proteomes" id="UP001175147"/>
    </source>
</evidence>
<feature type="transmembrane region" description="Helical" evidence="1">
    <location>
        <begin position="53"/>
        <end position="75"/>
    </location>
</feature>
<sequence>MKLKITLILSLVFIAVILKIITFSKKFVENFYSRTIYKTIAGSLNKLSSNVSFSIGEVLLFIFIIAVILFVIIALKYSFFNHNIASIKEKIKTALNFIYVFICFIILVYIVFMLVWGLNYYRVPLIEYYANNSSITDDDIYNLADRLIRNVNDLKDEMKYTDINTNYQVLNRIVESEYNKVFEYFEFLNMHYSKTKPIKISKLFLHLQITGIYSPFTSEANVNILIPSISIPFTIAHEMAHQIGIAYEDEANFISYVACSKNTDAFVRYSANFEALLYVLGEIKRDENYSHLMSNLNSDTKDEIKKYYEFWQGYSGQLSKVSEKVNDTYLKANNQQYGVKSYSRVVRLLVLYYKNNSNL</sequence>
<dbReference type="Pfam" id="PF12725">
    <property type="entry name" value="DUF3810"/>
    <property type="match status" value="1"/>
</dbReference>
<feature type="transmembrane region" description="Helical" evidence="1">
    <location>
        <begin position="7"/>
        <end position="24"/>
    </location>
</feature>
<name>A0ABT8YU78_9SPIR</name>
<evidence type="ECO:0000256" key="1">
    <source>
        <dbReference type="SAM" id="Phobius"/>
    </source>
</evidence>
<dbReference type="RefSeq" id="WP_304385972.1">
    <property type="nucleotide sequence ID" value="NZ_JAUPBL010000099.1"/>
</dbReference>
<comment type="caution">
    <text evidence="2">The sequence shown here is derived from an EMBL/GenBank/DDBJ whole genome shotgun (WGS) entry which is preliminary data.</text>
</comment>
<dbReference type="EMBL" id="JAUPBM010000006">
    <property type="protein sequence ID" value="MDO7019349.1"/>
    <property type="molecule type" value="Genomic_DNA"/>
</dbReference>
<reference evidence="2" key="1">
    <citation type="submission" date="2023-07" db="EMBL/GenBank/DDBJ databases">
        <title>Mucosal microbiota of week-old chicken and adult hens.</title>
        <authorList>
            <person name="Volf J."/>
            <person name="Karasova D."/>
            <person name="Crhanova M."/>
            <person name="Faldynova M."/>
            <person name="Prikrylova H."/>
            <person name="Zeman M."/>
            <person name="Babak V."/>
            <person name="Rajova J."/>
            <person name="Rychlik I."/>
        </authorList>
    </citation>
    <scope>NUCLEOTIDE SEQUENCE</scope>
    <source>
        <strain evidence="2">ET902</strain>
    </source>
</reference>
<feature type="transmembrane region" description="Helical" evidence="1">
    <location>
        <begin position="96"/>
        <end position="118"/>
    </location>
</feature>
<protein>
    <submittedName>
        <fullName evidence="2">DUF3810 domain-containing protein</fullName>
    </submittedName>
</protein>
<keyword evidence="1" id="KW-0472">Membrane</keyword>
<keyword evidence="1" id="KW-1133">Transmembrane helix</keyword>
<gene>
    <name evidence="2" type="ORF">Q5M86_01020</name>
</gene>
<evidence type="ECO:0000313" key="2">
    <source>
        <dbReference type="EMBL" id="MDO7019349.1"/>
    </source>
</evidence>
<accession>A0ABT8YU78</accession>